<accession>A0A4Z1IJL3</accession>
<comment type="caution">
    <text evidence="1">The sequence shown here is derived from an EMBL/GenBank/DDBJ whole genome shotgun (WGS) entry which is preliminary data.</text>
</comment>
<reference evidence="1 2" key="1">
    <citation type="submission" date="2017-12" db="EMBL/GenBank/DDBJ databases">
        <title>Comparative genomics of Botrytis spp.</title>
        <authorList>
            <person name="Valero-Jimenez C.A."/>
            <person name="Tapia P."/>
            <person name="Veloso J."/>
            <person name="Silva-Moreno E."/>
            <person name="Staats M."/>
            <person name="Valdes J.H."/>
            <person name="Van Kan J.A.L."/>
        </authorList>
    </citation>
    <scope>NUCLEOTIDE SEQUENCE [LARGE SCALE GENOMIC DNA]</scope>
    <source>
        <strain evidence="1 2">MUCL11595</strain>
    </source>
</reference>
<proteinExistence type="predicted"/>
<dbReference type="Proteomes" id="UP000297527">
    <property type="component" value="Unassembled WGS sequence"/>
</dbReference>
<keyword evidence="2" id="KW-1185">Reference proteome</keyword>
<protein>
    <submittedName>
        <fullName evidence="1">Uncharacterized protein</fullName>
    </submittedName>
</protein>
<gene>
    <name evidence="1" type="ORF">BCON_0041g00170</name>
</gene>
<dbReference type="AlphaFoldDB" id="A0A4Z1IJL3"/>
<evidence type="ECO:0000313" key="1">
    <source>
        <dbReference type="EMBL" id="TGO59752.1"/>
    </source>
</evidence>
<evidence type="ECO:0000313" key="2">
    <source>
        <dbReference type="Proteomes" id="UP000297527"/>
    </source>
</evidence>
<sequence>MVANSTVTPAKRSATKPTIAVTVYVTDYVSTTTSTTTTSTTTTTASATPSFVIASGPEKSQYITYEDVLGWKIL</sequence>
<dbReference type="EMBL" id="PQXN01000041">
    <property type="protein sequence ID" value="TGO59752.1"/>
    <property type="molecule type" value="Genomic_DNA"/>
</dbReference>
<organism evidence="1 2">
    <name type="scientific">Botryotinia convoluta</name>
    <dbReference type="NCBI Taxonomy" id="54673"/>
    <lineage>
        <taxon>Eukaryota</taxon>
        <taxon>Fungi</taxon>
        <taxon>Dikarya</taxon>
        <taxon>Ascomycota</taxon>
        <taxon>Pezizomycotina</taxon>
        <taxon>Leotiomycetes</taxon>
        <taxon>Helotiales</taxon>
        <taxon>Sclerotiniaceae</taxon>
        <taxon>Botryotinia</taxon>
    </lineage>
</organism>
<name>A0A4Z1IJL3_9HELO</name>